<comment type="catalytic activity">
    <reaction evidence="4 5">
        <text>[protein]-L-glutamate 5-O-methyl ester + H2O = L-glutamyl-[protein] + methanol + H(+)</text>
        <dbReference type="Rhea" id="RHEA:23236"/>
        <dbReference type="Rhea" id="RHEA-COMP:10208"/>
        <dbReference type="Rhea" id="RHEA-COMP:10311"/>
        <dbReference type="ChEBI" id="CHEBI:15377"/>
        <dbReference type="ChEBI" id="CHEBI:15378"/>
        <dbReference type="ChEBI" id="CHEBI:17790"/>
        <dbReference type="ChEBI" id="CHEBI:29973"/>
        <dbReference type="ChEBI" id="CHEBI:82795"/>
        <dbReference type="EC" id="3.1.1.61"/>
    </reaction>
</comment>
<dbReference type="PANTHER" id="PTHR42872:SF6">
    <property type="entry name" value="PROTEIN-GLUTAMATE METHYLESTERASE_PROTEIN-GLUTAMINE GLUTAMINASE"/>
    <property type="match status" value="1"/>
</dbReference>
<comment type="function">
    <text evidence="5">Involved in chemotaxis. Part of a chemotaxis signal transduction system that modulates chemotaxis in response to various stimuli. Catalyzes the demethylation of specific methylglutamate residues introduced into the chemoreceptors (methyl-accepting chemotaxis proteins or MCP) by CheR. Also mediates the irreversible deamidation of specific glutamine residues to glutamic acid.</text>
</comment>
<evidence type="ECO:0000256" key="7">
    <source>
        <dbReference type="PROSITE-ProRule" id="PRU00169"/>
    </source>
</evidence>
<evidence type="ECO:0000256" key="5">
    <source>
        <dbReference type="HAMAP-Rule" id="MF_00099"/>
    </source>
</evidence>
<evidence type="ECO:0000256" key="3">
    <source>
        <dbReference type="ARBA" id="ARBA00022801"/>
    </source>
</evidence>
<evidence type="ECO:0000256" key="4">
    <source>
        <dbReference type="ARBA" id="ARBA00048267"/>
    </source>
</evidence>
<keyword evidence="1 5" id="KW-0963">Cytoplasm</keyword>
<dbReference type="GO" id="GO:0006935">
    <property type="term" value="P:chemotaxis"/>
    <property type="evidence" value="ECO:0007669"/>
    <property type="project" value="UniProtKB-UniRule"/>
</dbReference>
<evidence type="ECO:0000256" key="6">
    <source>
        <dbReference type="PROSITE-ProRule" id="PRU00050"/>
    </source>
</evidence>
<evidence type="ECO:0000256" key="1">
    <source>
        <dbReference type="ARBA" id="ARBA00022490"/>
    </source>
</evidence>
<proteinExistence type="inferred from homology"/>
<evidence type="ECO:0000259" key="8">
    <source>
        <dbReference type="PROSITE" id="PS50110"/>
    </source>
</evidence>
<keyword evidence="3 5" id="KW-0378">Hydrolase</keyword>
<dbReference type="EC" id="3.1.1.61" evidence="5"/>
<dbReference type="Pfam" id="PF00072">
    <property type="entry name" value="Response_reg"/>
    <property type="match status" value="1"/>
</dbReference>
<dbReference type="NCBIfam" id="NF001965">
    <property type="entry name" value="PRK00742.1"/>
    <property type="match status" value="1"/>
</dbReference>
<protein>
    <recommendedName>
        <fullName evidence="5">Protein-glutamate methylesterase/protein-glutamine glutaminase</fullName>
        <ecNumber evidence="5">3.1.1.61</ecNumber>
        <ecNumber evidence="5">3.5.1.44</ecNumber>
    </recommendedName>
</protein>
<feature type="modified residue" description="4-aspartylphosphate" evidence="5 7">
    <location>
        <position position="55"/>
    </location>
</feature>
<dbReference type="GO" id="GO:0005737">
    <property type="term" value="C:cytoplasm"/>
    <property type="evidence" value="ECO:0007669"/>
    <property type="project" value="UniProtKB-SubCell"/>
</dbReference>
<feature type="active site" evidence="5 6">
    <location>
        <position position="285"/>
    </location>
</feature>
<dbReference type="NCBIfam" id="NF009206">
    <property type="entry name" value="PRK12555.1"/>
    <property type="match status" value="1"/>
</dbReference>
<gene>
    <name evidence="5" type="primary">cheB</name>
    <name evidence="10" type="ORF">EOD43_00765</name>
</gene>
<sequence>MSIRCLIVDDSPTMRALLTALLTRDREIEVIGTAEDAHKARALIRELDPDVITLDIEMPHMNGLDFLDRLMRLRPTPVVMCSTLTTKGAEATVRALELGAVDCFAKPEGRLQDVLALDDGKLAEMVKQAARSRRRLGLGRSMRATVQPASFQGDDRIVAIGASTGGVEALATLLSGFPANCPPTVVVQHMPGSFTKSFAGRLDSLCAPKVVEAADEMPLRPGHVYIAPGGTRHLMVRGGSSPHCRLVEASPVSGHRPSVDVLFRSVAQNMGDKAVGVILTGMGRDGASGLAEMREAGCRTIGQNEASCVVYGMPRAAAQIGAVEEEQSIDQIANRILALCSR</sequence>
<dbReference type="InterPro" id="IPR011006">
    <property type="entry name" value="CheY-like_superfamily"/>
</dbReference>
<dbReference type="InterPro" id="IPR001789">
    <property type="entry name" value="Sig_transdc_resp-reg_receiver"/>
</dbReference>
<accession>A0A437M495</accession>
<dbReference type="PROSITE" id="PS50122">
    <property type="entry name" value="CHEB"/>
    <property type="match status" value="1"/>
</dbReference>
<dbReference type="PANTHER" id="PTHR42872">
    <property type="entry name" value="PROTEIN-GLUTAMATE METHYLESTERASE/PROTEIN-GLUTAMINE GLUTAMINASE"/>
    <property type="match status" value="1"/>
</dbReference>
<reference evidence="10 11" key="1">
    <citation type="submission" date="2019-01" db="EMBL/GenBank/DDBJ databases">
        <authorList>
            <person name="Chen W.-M."/>
        </authorList>
    </citation>
    <scope>NUCLEOTIDE SEQUENCE [LARGE SCALE GENOMIC DNA]</scope>
    <source>
        <strain evidence="10 11">CCP-7</strain>
    </source>
</reference>
<evidence type="ECO:0000256" key="2">
    <source>
        <dbReference type="ARBA" id="ARBA00022500"/>
    </source>
</evidence>
<comment type="subcellular location">
    <subcellularLocation>
        <location evidence="5">Cytoplasm</location>
    </subcellularLocation>
</comment>
<dbReference type="PROSITE" id="PS50110">
    <property type="entry name" value="RESPONSE_REGULATORY"/>
    <property type="match status" value="1"/>
</dbReference>
<feature type="active site" evidence="5 6">
    <location>
        <position position="189"/>
    </location>
</feature>
<keyword evidence="11" id="KW-1185">Reference proteome</keyword>
<dbReference type="CDD" id="cd17541">
    <property type="entry name" value="REC_CheB-like"/>
    <property type="match status" value="1"/>
</dbReference>
<dbReference type="Pfam" id="PF01339">
    <property type="entry name" value="CheB_methylest"/>
    <property type="match status" value="1"/>
</dbReference>
<comment type="domain">
    <text evidence="5">Contains a C-terminal catalytic domain, and an N-terminal region which modulates catalytic activity.</text>
</comment>
<dbReference type="RefSeq" id="WP_127740158.1">
    <property type="nucleotide sequence ID" value="NZ_SACN01000001.1"/>
</dbReference>
<evidence type="ECO:0000313" key="10">
    <source>
        <dbReference type="EMBL" id="RVT92498.1"/>
    </source>
</evidence>
<dbReference type="EC" id="3.5.1.44" evidence="5"/>
<dbReference type="Proteomes" id="UP000282971">
    <property type="component" value="Unassembled WGS sequence"/>
</dbReference>
<evidence type="ECO:0000313" key="11">
    <source>
        <dbReference type="Proteomes" id="UP000282971"/>
    </source>
</evidence>
<dbReference type="GO" id="GO:0000156">
    <property type="term" value="F:phosphorelay response regulator activity"/>
    <property type="evidence" value="ECO:0007669"/>
    <property type="project" value="InterPro"/>
</dbReference>
<evidence type="ECO:0000259" key="9">
    <source>
        <dbReference type="PROSITE" id="PS50122"/>
    </source>
</evidence>
<dbReference type="CDD" id="cd16432">
    <property type="entry name" value="CheB_Rec"/>
    <property type="match status" value="1"/>
</dbReference>
<dbReference type="SUPFAM" id="SSF52172">
    <property type="entry name" value="CheY-like"/>
    <property type="match status" value="1"/>
</dbReference>
<dbReference type="SUPFAM" id="SSF52738">
    <property type="entry name" value="Methylesterase CheB, C-terminal domain"/>
    <property type="match status" value="1"/>
</dbReference>
<feature type="domain" description="Response regulatory" evidence="8">
    <location>
        <begin position="4"/>
        <end position="121"/>
    </location>
</feature>
<dbReference type="HAMAP" id="MF_00099">
    <property type="entry name" value="CheB_chemtxs"/>
    <property type="match status" value="1"/>
</dbReference>
<dbReference type="Gene3D" id="3.40.50.180">
    <property type="entry name" value="Methylesterase CheB, C-terminal domain"/>
    <property type="match status" value="1"/>
</dbReference>
<dbReference type="SMART" id="SM00448">
    <property type="entry name" value="REC"/>
    <property type="match status" value="1"/>
</dbReference>
<dbReference type="AlphaFoldDB" id="A0A437M495"/>
<comment type="similarity">
    <text evidence="5">Belongs to the CheB family.</text>
</comment>
<dbReference type="InterPro" id="IPR035909">
    <property type="entry name" value="CheB_C"/>
</dbReference>
<comment type="caution">
    <text evidence="10">The sequence shown here is derived from an EMBL/GenBank/DDBJ whole genome shotgun (WGS) entry which is preliminary data.</text>
</comment>
<dbReference type="PIRSF" id="PIRSF000876">
    <property type="entry name" value="RR_chemtxs_CheB"/>
    <property type="match status" value="1"/>
</dbReference>
<keyword evidence="5 7" id="KW-0597">Phosphoprotein</keyword>
<dbReference type="GO" id="GO:0050568">
    <property type="term" value="F:protein-glutamine glutaminase activity"/>
    <property type="evidence" value="ECO:0007669"/>
    <property type="project" value="UniProtKB-UniRule"/>
</dbReference>
<dbReference type="InterPro" id="IPR008248">
    <property type="entry name" value="CheB-like"/>
</dbReference>
<dbReference type="InterPro" id="IPR000673">
    <property type="entry name" value="Sig_transdc_resp-reg_Me-estase"/>
</dbReference>
<organism evidence="10 11">
    <name type="scientific">Sphingomonas crocodyli</name>
    <dbReference type="NCBI Taxonomy" id="1979270"/>
    <lineage>
        <taxon>Bacteria</taxon>
        <taxon>Pseudomonadati</taxon>
        <taxon>Pseudomonadota</taxon>
        <taxon>Alphaproteobacteria</taxon>
        <taxon>Sphingomonadales</taxon>
        <taxon>Sphingomonadaceae</taxon>
        <taxon>Sphingomonas</taxon>
    </lineage>
</organism>
<dbReference type="EMBL" id="SACN01000001">
    <property type="protein sequence ID" value="RVT92498.1"/>
    <property type="molecule type" value="Genomic_DNA"/>
</dbReference>
<feature type="domain" description="CheB-type methylesterase" evidence="9">
    <location>
        <begin position="148"/>
        <end position="342"/>
    </location>
</feature>
<dbReference type="OrthoDB" id="9793421at2"/>
<name>A0A437M495_9SPHN</name>
<feature type="active site" evidence="5 6">
    <location>
        <position position="163"/>
    </location>
</feature>
<dbReference type="Gene3D" id="3.40.50.2300">
    <property type="match status" value="1"/>
</dbReference>
<keyword evidence="2 5" id="KW-0145">Chemotaxis</keyword>
<comment type="PTM">
    <text evidence="5">Phosphorylated by CheA. Phosphorylation of the N-terminal regulatory domain activates the methylesterase activity.</text>
</comment>
<dbReference type="GO" id="GO:0008984">
    <property type="term" value="F:protein-glutamate methylesterase activity"/>
    <property type="evidence" value="ECO:0007669"/>
    <property type="project" value="UniProtKB-UniRule"/>
</dbReference>
<comment type="catalytic activity">
    <reaction evidence="5">
        <text>L-glutaminyl-[protein] + H2O = L-glutamyl-[protein] + NH4(+)</text>
        <dbReference type="Rhea" id="RHEA:16441"/>
        <dbReference type="Rhea" id="RHEA-COMP:10207"/>
        <dbReference type="Rhea" id="RHEA-COMP:10208"/>
        <dbReference type="ChEBI" id="CHEBI:15377"/>
        <dbReference type="ChEBI" id="CHEBI:28938"/>
        <dbReference type="ChEBI" id="CHEBI:29973"/>
        <dbReference type="ChEBI" id="CHEBI:30011"/>
        <dbReference type="EC" id="3.5.1.44"/>
    </reaction>
</comment>